<comment type="caution">
    <text evidence="2">The sequence shown here is derived from an EMBL/GenBank/DDBJ whole genome shotgun (WGS) entry which is preliminary data.</text>
</comment>
<reference evidence="2" key="1">
    <citation type="submission" date="2020-10" db="EMBL/GenBank/DDBJ databases">
        <authorList>
            <person name="Gilroy R."/>
        </authorList>
    </citation>
    <scope>NUCLEOTIDE SEQUENCE</scope>
    <source>
        <strain evidence="2">ChiSjej4B22-8349</strain>
    </source>
</reference>
<keyword evidence="1" id="KW-0472">Membrane</keyword>
<evidence type="ECO:0000256" key="1">
    <source>
        <dbReference type="SAM" id="Phobius"/>
    </source>
</evidence>
<sequence length="87" mass="9792">MKKYSEKYIFESMSVPRVVATLAIPTMISQGLLNIPLLIVMDVFIGLYGMIWTQLVVEVIMLPVSLGMYFHTLKALRQPQDEGTGSK</sequence>
<proteinExistence type="predicted"/>
<dbReference type="AlphaFoldDB" id="A0A9D1STW6"/>
<evidence type="ECO:0000313" key="3">
    <source>
        <dbReference type="Proteomes" id="UP000824130"/>
    </source>
</evidence>
<feature type="transmembrane region" description="Helical" evidence="1">
    <location>
        <begin position="21"/>
        <end position="45"/>
    </location>
</feature>
<keyword evidence="1" id="KW-0812">Transmembrane</keyword>
<reference evidence="2" key="2">
    <citation type="journal article" date="2021" name="PeerJ">
        <title>Extensive microbial diversity within the chicken gut microbiome revealed by metagenomics and culture.</title>
        <authorList>
            <person name="Gilroy R."/>
            <person name="Ravi A."/>
            <person name="Getino M."/>
            <person name="Pursley I."/>
            <person name="Horton D.L."/>
            <person name="Alikhan N.F."/>
            <person name="Baker D."/>
            <person name="Gharbi K."/>
            <person name="Hall N."/>
            <person name="Watson M."/>
            <person name="Adriaenssens E.M."/>
            <person name="Foster-Nyarko E."/>
            <person name="Jarju S."/>
            <person name="Secka A."/>
            <person name="Antonio M."/>
            <person name="Oren A."/>
            <person name="Chaudhuri R.R."/>
            <person name="La Ragione R."/>
            <person name="Hildebrand F."/>
            <person name="Pallen M.J."/>
        </authorList>
    </citation>
    <scope>NUCLEOTIDE SEQUENCE</scope>
    <source>
        <strain evidence="2">ChiSjej4B22-8349</strain>
    </source>
</reference>
<protein>
    <submittedName>
        <fullName evidence="2">Uncharacterized protein</fullName>
    </submittedName>
</protein>
<organism evidence="2 3">
    <name type="scientific">Candidatus Allocopromorpha excrementipullorum</name>
    <dbReference type="NCBI Taxonomy" id="2840743"/>
    <lineage>
        <taxon>Bacteria</taxon>
        <taxon>Bacillati</taxon>
        <taxon>Bacillota</taxon>
        <taxon>Clostridia</taxon>
        <taxon>Eubacteriales</taxon>
        <taxon>Eubacteriaceae</taxon>
        <taxon>Eubacteriaceae incertae sedis</taxon>
        <taxon>Candidatus Allocopromorpha</taxon>
    </lineage>
</organism>
<dbReference type="EMBL" id="DVOB01000063">
    <property type="protein sequence ID" value="HIU95633.1"/>
    <property type="molecule type" value="Genomic_DNA"/>
</dbReference>
<gene>
    <name evidence="2" type="ORF">IAD25_02850</name>
</gene>
<accession>A0A9D1STW6</accession>
<dbReference type="Proteomes" id="UP000824130">
    <property type="component" value="Unassembled WGS sequence"/>
</dbReference>
<evidence type="ECO:0000313" key="2">
    <source>
        <dbReference type="EMBL" id="HIU95633.1"/>
    </source>
</evidence>
<keyword evidence="1" id="KW-1133">Transmembrane helix</keyword>
<feature type="transmembrane region" description="Helical" evidence="1">
    <location>
        <begin position="51"/>
        <end position="70"/>
    </location>
</feature>
<name>A0A9D1STW6_9FIRM</name>